<name>A0ABQ3BV74_9FLAO</name>
<organism evidence="3 4">
    <name type="scientific">Mesonia mobilis</name>
    <dbReference type="NCBI Taxonomy" id="369791"/>
    <lineage>
        <taxon>Bacteria</taxon>
        <taxon>Pseudomonadati</taxon>
        <taxon>Bacteroidota</taxon>
        <taxon>Flavobacteriia</taxon>
        <taxon>Flavobacteriales</taxon>
        <taxon>Flavobacteriaceae</taxon>
        <taxon>Mesonia</taxon>
    </lineage>
</organism>
<keyword evidence="3" id="KW-0378">Hydrolase</keyword>
<protein>
    <submittedName>
        <fullName evidence="3">Glycoside hydrolase</fullName>
    </submittedName>
</protein>
<dbReference type="CDD" id="cd03801">
    <property type="entry name" value="GT4_PimA-like"/>
    <property type="match status" value="1"/>
</dbReference>
<evidence type="ECO:0000313" key="3">
    <source>
        <dbReference type="EMBL" id="GGZ58681.1"/>
    </source>
</evidence>
<dbReference type="GO" id="GO:0016787">
    <property type="term" value="F:hydrolase activity"/>
    <property type="evidence" value="ECO:0007669"/>
    <property type="project" value="UniProtKB-KW"/>
</dbReference>
<evidence type="ECO:0000259" key="2">
    <source>
        <dbReference type="Pfam" id="PF13439"/>
    </source>
</evidence>
<dbReference type="PANTHER" id="PTHR45947:SF3">
    <property type="entry name" value="SULFOQUINOVOSYL TRANSFERASE SQD2"/>
    <property type="match status" value="1"/>
</dbReference>
<dbReference type="InterPro" id="IPR050194">
    <property type="entry name" value="Glycosyltransferase_grp1"/>
</dbReference>
<dbReference type="GeneID" id="94369696"/>
<gene>
    <name evidence="3" type="ORF">GCM10008088_20330</name>
</gene>
<reference evidence="4" key="1">
    <citation type="journal article" date="2019" name="Int. J. Syst. Evol. Microbiol.">
        <title>The Global Catalogue of Microorganisms (GCM) 10K type strain sequencing project: providing services to taxonomists for standard genome sequencing and annotation.</title>
        <authorList>
            <consortium name="The Broad Institute Genomics Platform"/>
            <consortium name="The Broad Institute Genome Sequencing Center for Infectious Disease"/>
            <person name="Wu L."/>
            <person name="Ma J."/>
        </authorList>
    </citation>
    <scope>NUCLEOTIDE SEQUENCE [LARGE SCALE GENOMIC DNA]</scope>
    <source>
        <strain evidence="4">KCTC 12708</strain>
    </source>
</reference>
<evidence type="ECO:0000259" key="1">
    <source>
        <dbReference type="Pfam" id="PF00534"/>
    </source>
</evidence>
<dbReference type="Gene3D" id="3.40.50.2000">
    <property type="entry name" value="Glycogen Phosphorylase B"/>
    <property type="match status" value="2"/>
</dbReference>
<evidence type="ECO:0000313" key="4">
    <source>
        <dbReference type="Proteomes" id="UP000615593"/>
    </source>
</evidence>
<accession>A0ABQ3BV74</accession>
<keyword evidence="4" id="KW-1185">Reference proteome</keyword>
<dbReference type="InterPro" id="IPR028098">
    <property type="entry name" value="Glyco_trans_4-like_N"/>
</dbReference>
<feature type="domain" description="Glycosyltransferase subfamily 4-like N-terminal" evidence="2">
    <location>
        <begin position="19"/>
        <end position="199"/>
    </location>
</feature>
<proteinExistence type="predicted"/>
<dbReference type="Pfam" id="PF13439">
    <property type="entry name" value="Glyco_transf_4"/>
    <property type="match status" value="1"/>
</dbReference>
<dbReference type="PANTHER" id="PTHR45947">
    <property type="entry name" value="SULFOQUINOVOSYL TRANSFERASE SQD2"/>
    <property type="match status" value="1"/>
</dbReference>
<dbReference type="Proteomes" id="UP000615593">
    <property type="component" value="Unassembled WGS sequence"/>
</dbReference>
<sequence length="392" mass="45290">MNILFFTNEYAHPNLPAAGGVGSFFKIMATQLVKEGHSIKIYGFSKKKHHFFDGQIEVEFFKQYNKKFPLAELGRSLSSKLNNQKLEYYWLKKERKYLAKKLKQFALKHHIDIIQSFTFNGFTAYWDNSIPLVTRYHGSRGFWNHFLGHTGNELKIQLEKKALQQTSYTVANSHFSKSFIKKYYDVEVKKVIHNGINTEVFKPIKQQEKIPQSIFYFGTLSDAKGVDRLAKIFNKVHEKFSEASLHIIGKNENYFNNLKTEVINKNGKSSVNYYGHISLLDLPKHIAKAALVIVPSKGETFGFTIVEAMALEKVTIVSNIPVAKEIITHQEDGFIANTDEDFINHISEVFQNPEAFSQMENKAREKVIKNFSQELMVNNSFKYYEEILAEKK</sequence>
<dbReference type="RefSeq" id="WP_027884576.1">
    <property type="nucleotide sequence ID" value="NZ_BMWY01000005.1"/>
</dbReference>
<feature type="domain" description="Glycosyl transferase family 1" evidence="1">
    <location>
        <begin position="209"/>
        <end position="365"/>
    </location>
</feature>
<dbReference type="Pfam" id="PF00534">
    <property type="entry name" value="Glycos_transf_1"/>
    <property type="match status" value="1"/>
</dbReference>
<dbReference type="InterPro" id="IPR001296">
    <property type="entry name" value="Glyco_trans_1"/>
</dbReference>
<comment type="caution">
    <text evidence="3">The sequence shown here is derived from an EMBL/GenBank/DDBJ whole genome shotgun (WGS) entry which is preliminary data.</text>
</comment>
<dbReference type="EMBL" id="BMWY01000005">
    <property type="protein sequence ID" value="GGZ58681.1"/>
    <property type="molecule type" value="Genomic_DNA"/>
</dbReference>
<dbReference type="SUPFAM" id="SSF53756">
    <property type="entry name" value="UDP-Glycosyltransferase/glycogen phosphorylase"/>
    <property type="match status" value="1"/>
</dbReference>